<protein>
    <recommendedName>
        <fullName evidence="5">Integral membrane protein</fullName>
    </recommendedName>
</protein>
<keyword evidence="2" id="KW-0812">Transmembrane</keyword>
<organism evidence="3 4">
    <name type="scientific">Streptomyces olivoverticillatus</name>
    <dbReference type="NCBI Taxonomy" id="66427"/>
    <lineage>
        <taxon>Bacteria</taxon>
        <taxon>Bacillati</taxon>
        <taxon>Actinomycetota</taxon>
        <taxon>Actinomycetes</taxon>
        <taxon>Kitasatosporales</taxon>
        <taxon>Streptomycetaceae</taxon>
        <taxon>Streptomyces</taxon>
    </lineage>
</organism>
<gene>
    <name evidence="3" type="ORF">FHS39_003438</name>
</gene>
<accession>A0A7W7LQI1</accession>
<name>A0A7W7LQI1_9ACTN</name>
<feature type="region of interest" description="Disordered" evidence="1">
    <location>
        <begin position="141"/>
        <end position="171"/>
    </location>
</feature>
<dbReference type="EMBL" id="JACHJH010000004">
    <property type="protein sequence ID" value="MBB4894404.1"/>
    <property type="molecule type" value="Genomic_DNA"/>
</dbReference>
<feature type="transmembrane region" description="Helical" evidence="2">
    <location>
        <begin position="68"/>
        <end position="89"/>
    </location>
</feature>
<feature type="transmembrane region" description="Helical" evidence="2">
    <location>
        <begin position="36"/>
        <end position="56"/>
    </location>
</feature>
<dbReference type="AlphaFoldDB" id="A0A7W7LQI1"/>
<comment type="caution">
    <text evidence="3">The sequence shown here is derived from an EMBL/GenBank/DDBJ whole genome shotgun (WGS) entry which is preliminary data.</text>
</comment>
<feature type="transmembrane region" description="Helical" evidence="2">
    <location>
        <begin position="109"/>
        <end position="129"/>
    </location>
</feature>
<dbReference type="Proteomes" id="UP000556084">
    <property type="component" value="Unassembled WGS sequence"/>
</dbReference>
<keyword evidence="4" id="KW-1185">Reference proteome</keyword>
<evidence type="ECO:0000256" key="1">
    <source>
        <dbReference type="SAM" id="MobiDB-lite"/>
    </source>
</evidence>
<evidence type="ECO:0000256" key="2">
    <source>
        <dbReference type="SAM" id="Phobius"/>
    </source>
</evidence>
<evidence type="ECO:0000313" key="4">
    <source>
        <dbReference type="Proteomes" id="UP000556084"/>
    </source>
</evidence>
<evidence type="ECO:0008006" key="5">
    <source>
        <dbReference type="Google" id="ProtNLM"/>
    </source>
</evidence>
<evidence type="ECO:0000313" key="3">
    <source>
        <dbReference type="EMBL" id="MBB4894404.1"/>
    </source>
</evidence>
<reference evidence="3 4" key="1">
    <citation type="submission" date="2020-08" db="EMBL/GenBank/DDBJ databases">
        <title>Genomic Encyclopedia of Type Strains, Phase III (KMG-III): the genomes of soil and plant-associated and newly described type strains.</title>
        <authorList>
            <person name="Whitman W."/>
        </authorList>
    </citation>
    <scope>NUCLEOTIDE SEQUENCE [LARGE SCALE GENOMIC DNA]</scope>
    <source>
        <strain evidence="3 4">CECT 3266</strain>
    </source>
</reference>
<keyword evidence="2" id="KW-0472">Membrane</keyword>
<dbReference type="RefSeq" id="WP_184350184.1">
    <property type="nucleotide sequence ID" value="NZ_JACHJH010000004.1"/>
</dbReference>
<sequence>MSDAHETTGSGPAPEPIRFFGTTWVKHDGGYALRRAGVAAGALALAAAGALVLRLAYEGLAIAKVGGLVNGLVVIAFAVCNALAFRKTWEGFLRHPAPAADASAERSMYSIRMIGFIGVLLAYFFRCFVEAPGERLHRSEYEEARARHERRRTTRTGNPAARAPKGRRKHP</sequence>
<proteinExistence type="predicted"/>
<keyword evidence="2" id="KW-1133">Transmembrane helix</keyword>